<keyword evidence="4" id="KW-1003">Cell membrane</keyword>
<keyword evidence="6 10" id="KW-0067">ATP-binding</keyword>
<dbReference type="SUPFAM" id="SSF52540">
    <property type="entry name" value="P-loop containing nucleoside triphosphate hydrolases"/>
    <property type="match status" value="1"/>
</dbReference>
<evidence type="ECO:0000256" key="1">
    <source>
        <dbReference type="ARBA" id="ARBA00004202"/>
    </source>
</evidence>
<evidence type="ECO:0000313" key="10">
    <source>
        <dbReference type="EMBL" id="CBY92113.1"/>
    </source>
</evidence>
<dbReference type="PROSITE" id="PS50893">
    <property type="entry name" value="ABC_TRANSPORTER_2"/>
    <property type="match status" value="1"/>
</dbReference>
<dbReference type="InterPro" id="IPR015856">
    <property type="entry name" value="ABC_transpr_CbiO/EcfA_su"/>
</dbReference>
<keyword evidence="8" id="KW-0472">Membrane</keyword>
<dbReference type="GO" id="GO:0005524">
    <property type="term" value="F:ATP binding"/>
    <property type="evidence" value="ECO:0007669"/>
    <property type="project" value="UniProtKB-KW"/>
</dbReference>
<dbReference type="GO" id="GO:0042626">
    <property type="term" value="F:ATPase-coupled transmembrane transporter activity"/>
    <property type="evidence" value="ECO:0007669"/>
    <property type="project" value="TreeGrafter"/>
</dbReference>
<dbReference type="InterPro" id="IPR050095">
    <property type="entry name" value="ECF_ABC_transporter_ATP-bd"/>
</dbReference>
<evidence type="ECO:0000256" key="6">
    <source>
        <dbReference type="ARBA" id="ARBA00022840"/>
    </source>
</evidence>
<dbReference type="SMART" id="SM00382">
    <property type="entry name" value="AAA"/>
    <property type="match status" value="1"/>
</dbReference>
<organism evidence="10 11">
    <name type="scientific">Mycoplasma haemofelis (strain Langford 1)</name>
    <name type="common">Haemobartonella felis</name>
    <dbReference type="NCBI Taxonomy" id="941640"/>
    <lineage>
        <taxon>Bacteria</taxon>
        <taxon>Bacillati</taxon>
        <taxon>Mycoplasmatota</taxon>
        <taxon>Mollicutes</taxon>
        <taxon>Mycoplasmataceae</taxon>
        <taxon>Mycoplasma</taxon>
    </lineage>
</organism>
<dbReference type="InterPro" id="IPR003593">
    <property type="entry name" value="AAA+_ATPase"/>
</dbReference>
<protein>
    <submittedName>
        <fullName evidence="10">Cobalt transporter ATP-binding subunit 2</fullName>
        <ecNumber evidence="10">3.6.3.-</ecNumber>
    </submittedName>
</protein>
<keyword evidence="10" id="KW-0378">Hydrolase</keyword>
<reference evidence="10 11" key="1">
    <citation type="journal article" date="2011" name="J. Bacteriol.">
        <title>Complete genome sequence of Mycoplasma haemofelis, a hemotropic mycoplasma.</title>
        <authorList>
            <person name="Barker E.N."/>
            <person name="Helps C.R."/>
            <person name="Peters I.R."/>
            <person name="Darby A.C."/>
            <person name="Radford A.D."/>
            <person name="Tasker S."/>
        </authorList>
    </citation>
    <scope>NUCLEOTIDE SEQUENCE [LARGE SCALE GENOMIC DNA]</scope>
    <source>
        <strain evidence="10 11">Langford 1</strain>
    </source>
</reference>
<evidence type="ECO:0000259" key="9">
    <source>
        <dbReference type="PROSITE" id="PS50893"/>
    </source>
</evidence>
<keyword evidence="5" id="KW-0547">Nucleotide-binding</keyword>
<sequence length="301" mass="35039">MFLNRYWGEYKRVKTYRPDPRNAFEVENVSFKDKDKTVVHPFSYKFRRRKVYAIIGASGSGKSTLALHFNGLMKSPKGNIFFFNGENIYFFKKTIPNFRAIRRYVGMVLQNPEYQLFKETVLEDVMCGLQMLDVPDSNPEERAKSKLRELGIMEEFFNRNPFMLSGGQKKKVALAGILVIEPEIIIFDEPVLGLDPYSVKKIVDIIQDLKNKNKTIIVISNNIDLILELSEEILVMDRGRLIMSGRPYLIFKDKRLNLGTPKVIKFLDKLTKHSPRFLPVWKDEPKNFEELASSIFNVLRK</sequence>
<dbReference type="Gene3D" id="3.40.50.300">
    <property type="entry name" value="P-loop containing nucleotide triphosphate hydrolases"/>
    <property type="match status" value="1"/>
</dbReference>
<feature type="domain" description="ABC transporter" evidence="9">
    <location>
        <begin position="24"/>
        <end position="263"/>
    </location>
</feature>
<dbReference type="EMBL" id="FR773153">
    <property type="protein sequence ID" value="CBY92113.1"/>
    <property type="molecule type" value="Genomic_DNA"/>
</dbReference>
<gene>
    <name evidence="10" type="primary">cbiO2</name>
    <name evidence="10" type="ordered locus">HF1_01050</name>
</gene>
<keyword evidence="11" id="KW-1185">Reference proteome</keyword>
<evidence type="ECO:0000256" key="4">
    <source>
        <dbReference type="ARBA" id="ARBA00022475"/>
    </source>
</evidence>
<evidence type="ECO:0000256" key="2">
    <source>
        <dbReference type="ARBA" id="ARBA00005417"/>
    </source>
</evidence>
<dbReference type="InterPro" id="IPR027417">
    <property type="entry name" value="P-loop_NTPase"/>
</dbReference>
<dbReference type="PROSITE" id="PS00211">
    <property type="entry name" value="ABC_TRANSPORTER_1"/>
    <property type="match status" value="1"/>
</dbReference>
<evidence type="ECO:0000256" key="8">
    <source>
        <dbReference type="ARBA" id="ARBA00023136"/>
    </source>
</evidence>
<name>E8ZKE7_MYCHL</name>
<dbReference type="KEGG" id="mha:HF1_01050"/>
<evidence type="ECO:0000256" key="5">
    <source>
        <dbReference type="ARBA" id="ARBA00022741"/>
    </source>
</evidence>
<comment type="similarity">
    <text evidence="2">Belongs to the ABC transporter superfamily.</text>
</comment>
<dbReference type="PANTHER" id="PTHR43553">
    <property type="entry name" value="HEAVY METAL TRANSPORTER"/>
    <property type="match status" value="1"/>
</dbReference>
<dbReference type="PANTHER" id="PTHR43553:SF27">
    <property type="entry name" value="ENERGY-COUPLING FACTOR TRANSPORTER ATP-BINDING PROTEIN ECFA2"/>
    <property type="match status" value="1"/>
</dbReference>
<dbReference type="InterPro" id="IPR003439">
    <property type="entry name" value="ABC_transporter-like_ATP-bd"/>
</dbReference>
<dbReference type="AlphaFoldDB" id="E8ZKE7"/>
<dbReference type="HOGENOM" id="CLU_000604_1_22_14"/>
<dbReference type="InterPro" id="IPR017871">
    <property type="entry name" value="ABC_transporter-like_CS"/>
</dbReference>
<dbReference type="Proteomes" id="UP000008637">
    <property type="component" value="Chromosome"/>
</dbReference>
<dbReference type="CDD" id="cd03225">
    <property type="entry name" value="ABC_cobalt_CbiO_domain1"/>
    <property type="match status" value="1"/>
</dbReference>
<dbReference type="GO" id="GO:0043190">
    <property type="term" value="C:ATP-binding cassette (ABC) transporter complex"/>
    <property type="evidence" value="ECO:0007669"/>
    <property type="project" value="TreeGrafter"/>
</dbReference>
<accession>E8ZKE7</accession>
<comment type="subcellular location">
    <subcellularLocation>
        <location evidence="1">Cell membrane</location>
        <topology evidence="1">Peripheral membrane protein</topology>
    </subcellularLocation>
</comment>
<dbReference type="GO" id="GO:0016887">
    <property type="term" value="F:ATP hydrolysis activity"/>
    <property type="evidence" value="ECO:0007669"/>
    <property type="project" value="InterPro"/>
</dbReference>
<dbReference type="EC" id="3.6.3.-" evidence="10"/>
<dbReference type="Pfam" id="PF00005">
    <property type="entry name" value="ABC_tran"/>
    <property type="match status" value="1"/>
</dbReference>
<keyword evidence="3" id="KW-0813">Transport</keyword>
<proteinExistence type="inferred from homology"/>
<evidence type="ECO:0000256" key="3">
    <source>
        <dbReference type="ARBA" id="ARBA00022448"/>
    </source>
</evidence>
<evidence type="ECO:0000256" key="7">
    <source>
        <dbReference type="ARBA" id="ARBA00022967"/>
    </source>
</evidence>
<evidence type="ECO:0000313" key="11">
    <source>
        <dbReference type="Proteomes" id="UP000008637"/>
    </source>
</evidence>
<keyword evidence="7" id="KW-1278">Translocase</keyword>
<dbReference type="OrthoDB" id="9784332at2"/>